<dbReference type="AlphaFoldDB" id="A0A6A3FKW9"/>
<accession>A0A6A3FKW9</accession>
<sequence length="66" mass="7546">MSLLPLKTYVKPLDENKRELYATYHIRASTQDPNDHVTLNIRHVDCGNGAEWVVRCGQLPSIQNKP</sequence>
<name>A0A6A3FKW9_9STRA</name>
<evidence type="ECO:0000313" key="3">
    <source>
        <dbReference type="Proteomes" id="UP000429523"/>
    </source>
</evidence>
<dbReference type="Proteomes" id="UP000429523">
    <property type="component" value="Unassembled WGS sequence"/>
</dbReference>
<comment type="caution">
    <text evidence="1">The sequence shown here is derived from an EMBL/GenBank/DDBJ whole genome shotgun (WGS) entry which is preliminary data.</text>
</comment>
<gene>
    <name evidence="2" type="ORF">PF006_g2449</name>
    <name evidence="1" type="ORF">PF009_g3655</name>
</gene>
<evidence type="ECO:0000313" key="1">
    <source>
        <dbReference type="EMBL" id="KAE8946714.1"/>
    </source>
</evidence>
<reference evidence="3 4" key="1">
    <citation type="submission" date="2018-08" db="EMBL/GenBank/DDBJ databases">
        <title>Genomic investigation of the strawberry pathogen Phytophthora fragariae indicates pathogenicity is determined by transcriptional variation in three key races.</title>
        <authorList>
            <person name="Adams T.M."/>
            <person name="Armitage A.D."/>
            <person name="Sobczyk M.K."/>
            <person name="Bates H.J."/>
            <person name="Dunwell J.M."/>
            <person name="Nellist C.F."/>
            <person name="Harrison R.J."/>
        </authorList>
    </citation>
    <scope>NUCLEOTIDE SEQUENCE [LARGE SCALE GENOMIC DNA]</scope>
    <source>
        <strain evidence="2 4">NOV-5</strain>
        <strain evidence="1 3">NOV-9</strain>
    </source>
</reference>
<proteinExistence type="predicted"/>
<dbReference type="Proteomes" id="UP000440732">
    <property type="component" value="Unassembled WGS sequence"/>
</dbReference>
<protein>
    <submittedName>
        <fullName evidence="1">Uncharacterized protein</fullName>
    </submittedName>
</protein>
<dbReference type="EMBL" id="QXGA01000070">
    <property type="protein sequence ID" value="KAE9153420.1"/>
    <property type="molecule type" value="Genomic_DNA"/>
</dbReference>
<dbReference type="EMBL" id="QXGF01000106">
    <property type="protein sequence ID" value="KAE8946714.1"/>
    <property type="molecule type" value="Genomic_DNA"/>
</dbReference>
<organism evidence="1 3">
    <name type="scientific">Phytophthora fragariae</name>
    <dbReference type="NCBI Taxonomy" id="53985"/>
    <lineage>
        <taxon>Eukaryota</taxon>
        <taxon>Sar</taxon>
        <taxon>Stramenopiles</taxon>
        <taxon>Oomycota</taxon>
        <taxon>Peronosporomycetes</taxon>
        <taxon>Peronosporales</taxon>
        <taxon>Peronosporaceae</taxon>
        <taxon>Phytophthora</taxon>
    </lineage>
</organism>
<evidence type="ECO:0000313" key="2">
    <source>
        <dbReference type="EMBL" id="KAE9153420.1"/>
    </source>
</evidence>
<evidence type="ECO:0000313" key="4">
    <source>
        <dbReference type="Proteomes" id="UP000440732"/>
    </source>
</evidence>